<organism evidence="1 2">
    <name type="scientific">Thermanaerothrix daxensis</name>
    <dbReference type="NCBI Taxonomy" id="869279"/>
    <lineage>
        <taxon>Bacteria</taxon>
        <taxon>Bacillati</taxon>
        <taxon>Chloroflexota</taxon>
        <taxon>Anaerolineae</taxon>
        <taxon>Anaerolineales</taxon>
        <taxon>Anaerolineaceae</taxon>
        <taxon>Thermanaerothrix</taxon>
    </lineage>
</organism>
<evidence type="ECO:0000313" key="2">
    <source>
        <dbReference type="Proteomes" id="UP000050544"/>
    </source>
</evidence>
<protein>
    <submittedName>
        <fullName evidence="1">Uncharacterized protein</fullName>
    </submittedName>
</protein>
<gene>
    <name evidence="1" type="ORF">SE15_04195</name>
</gene>
<comment type="caution">
    <text evidence="1">The sequence shown here is derived from an EMBL/GenBank/DDBJ whole genome shotgun (WGS) entry which is preliminary data.</text>
</comment>
<dbReference type="Proteomes" id="UP000050544">
    <property type="component" value="Unassembled WGS sequence"/>
</dbReference>
<name>A0A0P6XLJ8_9CHLR</name>
<evidence type="ECO:0000313" key="1">
    <source>
        <dbReference type="EMBL" id="KPL84333.1"/>
    </source>
</evidence>
<dbReference type="RefSeq" id="WP_054520829.1">
    <property type="nucleotide sequence ID" value="NZ_LGKO01000002.1"/>
</dbReference>
<accession>A0A0P6XLJ8</accession>
<sequence>MGIWNLFSRKPFPRERRHEVERLIEELVQIGQREDFLSERPGGSFNAQCRHRRACEIGAQLHTLGGITLMEYVVKRVHKRLGATLATHLSYAWTDIGGWVP</sequence>
<dbReference type="EMBL" id="LGKO01000002">
    <property type="protein sequence ID" value="KPL84333.1"/>
    <property type="molecule type" value="Genomic_DNA"/>
</dbReference>
<keyword evidence="2" id="KW-1185">Reference proteome</keyword>
<dbReference type="AlphaFoldDB" id="A0A0P6XLJ8"/>
<reference evidence="1 2" key="1">
    <citation type="submission" date="2015-07" db="EMBL/GenBank/DDBJ databases">
        <title>Whole genome sequence of Thermanaerothrix daxensis DSM 23592.</title>
        <authorList>
            <person name="Hemp J."/>
            <person name="Ward L.M."/>
            <person name="Pace L.A."/>
            <person name="Fischer W.W."/>
        </authorList>
    </citation>
    <scope>NUCLEOTIDE SEQUENCE [LARGE SCALE GENOMIC DNA]</scope>
    <source>
        <strain evidence="1 2">GNS-1</strain>
    </source>
</reference>
<dbReference type="STRING" id="869279.SE15_04195"/>
<dbReference type="OrthoDB" id="164474at2"/>
<proteinExistence type="predicted"/>